<proteinExistence type="predicted"/>
<evidence type="ECO:0000259" key="7">
    <source>
        <dbReference type="PROSITE" id="PS50850"/>
    </source>
</evidence>
<evidence type="ECO:0000256" key="2">
    <source>
        <dbReference type="ARBA" id="ARBA00022448"/>
    </source>
</evidence>
<evidence type="ECO:0000256" key="5">
    <source>
        <dbReference type="ARBA" id="ARBA00023136"/>
    </source>
</evidence>
<feature type="transmembrane region" description="Helical" evidence="6">
    <location>
        <begin position="164"/>
        <end position="183"/>
    </location>
</feature>
<feature type="transmembrane region" description="Helical" evidence="6">
    <location>
        <begin position="135"/>
        <end position="158"/>
    </location>
</feature>
<dbReference type="InterPro" id="IPR011701">
    <property type="entry name" value="MFS"/>
</dbReference>
<sequence length="396" mass="42492">MSNIKLWTRNFITLVGANGLLFAGFHFLLPTLPLYVASIGASGAEIGIITGIFGFSAIFIRLFTDAGVRKFGKKKCLYLGLLCSFLATLSYDMFTSVYSLIAARILHGIGFGLSTTFAAALVADVIPAQRRGEGIGYFGLGSTVAMAVAPALGVMLLTDFSANMLFFTSMIVTFLAAVSAKLCNAKEAPLPTEKKHMSIRHKLCEYGTGIPSILTILFGAAYGSVNTFIAMMASEVGIENAGLFFIVGTIFVFISRPFGGRIFDSKGGFWVILPGGILYLIGLGILVSAQSLTVLLVASVFYGFGGGLLLPSLMTWMLNVVTPDRRSGASATFYNMLDIGTSSGIILLGSVAGSIGYVNMYYYVIGVMVIFIAFFMFNHFVLQKKVKKQNEQEELA</sequence>
<dbReference type="InterPro" id="IPR020846">
    <property type="entry name" value="MFS_dom"/>
</dbReference>
<dbReference type="PANTHER" id="PTHR23531:SF1">
    <property type="entry name" value="QUINOLENE RESISTANCE PROTEIN NORA"/>
    <property type="match status" value="1"/>
</dbReference>
<evidence type="ECO:0000256" key="3">
    <source>
        <dbReference type="ARBA" id="ARBA00022692"/>
    </source>
</evidence>
<feature type="transmembrane region" description="Helical" evidence="6">
    <location>
        <begin position="333"/>
        <end position="355"/>
    </location>
</feature>
<feature type="transmembrane region" description="Helical" evidence="6">
    <location>
        <begin position="35"/>
        <end position="64"/>
    </location>
</feature>
<feature type="transmembrane region" description="Helical" evidence="6">
    <location>
        <begin position="100"/>
        <end position="123"/>
    </location>
</feature>
<feature type="domain" description="Major facilitator superfamily (MFS) profile" evidence="7">
    <location>
        <begin position="1"/>
        <end position="384"/>
    </location>
</feature>
<evidence type="ECO:0000256" key="1">
    <source>
        <dbReference type="ARBA" id="ARBA00004651"/>
    </source>
</evidence>
<dbReference type="InterPro" id="IPR052714">
    <property type="entry name" value="MFS_Exporter"/>
</dbReference>
<feature type="transmembrane region" description="Helical" evidence="6">
    <location>
        <begin position="295"/>
        <end position="321"/>
    </location>
</feature>
<feature type="transmembrane region" description="Helical" evidence="6">
    <location>
        <begin position="12"/>
        <end position="29"/>
    </location>
</feature>
<dbReference type="Proteomes" id="UP000286147">
    <property type="component" value="Unassembled WGS sequence"/>
</dbReference>
<feature type="transmembrane region" description="Helical" evidence="6">
    <location>
        <begin position="267"/>
        <end position="289"/>
    </location>
</feature>
<keyword evidence="3 6" id="KW-0812">Transmembrane</keyword>
<evidence type="ECO:0000256" key="6">
    <source>
        <dbReference type="SAM" id="Phobius"/>
    </source>
</evidence>
<feature type="transmembrane region" description="Helical" evidence="6">
    <location>
        <begin position="228"/>
        <end position="255"/>
    </location>
</feature>
<dbReference type="PROSITE" id="PS50850">
    <property type="entry name" value="MFS"/>
    <property type="match status" value="1"/>
</dbReference>
<comment type="caution">
    <text evidence="8">The sequence shown here is derived from an EMBL/GenBank/DDBJ whole genome shotgun (WGS) entry which is preliminary data.</text>
</comment>
<keyword evidence="4 6" id="KW-1133">Transmembrane helix</keyword>
<evidence type="ECO:0000313" key="9">
    <source>
        <dbReference type="Proteomes" id="UP000286147"/>
    </source>
</evidence>
<dbReference type="GO" id="GO:0005886">
    <property type="term" value="C:plasma membrane"/>
    <property type="evidence" value="ECO:0007669"/>
    <property type="project" value="UniProtKB-SubCell"/>
</dbReference>
<dbReference type="CDD" id="cd17489">
    <property type="entry name" value="MFS_YfcJ_like"/>
    <property type="match status" value="1"/>
</dbReference>
<feature type="transmembrane region" description="Helical" evidence="6">
    <location>
        <begin position="76"/>
        <end position="94"/>
    </location>
</feature>
<keyword evidence="5 6" id="KW-0472">Membrane</keyword>
<keyword evidence="2" id="KW-0813">Transport</keyword>
<dbReference type="EMBL" id="QRTP01000024">
    <property type="protein sequence ID" value="RGQ80453.1"/>
    <property type="molecule type" value="Genomic_DNA"/>
</dbReference>
<dbReference type="PANTHER" id="PTHR23531">
    <property type="entry name" value="QUINOLENE RESISTANCE PROTEIN NORA"/>
    <property type="match status" value="1"/>
</dbReference>
<comment type="subcellular location">
    <subcellularLocation>
        <location evidence="1">Cell membrane</location>
        <topology evidence="1">Multi-pass membrane protein</topology>
    </subcellularLocation>
</comment>
<gene>
    <name evidence="8" type="ORF">DWY77_08885</name>
</gene>
<dbReference type="GO" id="GO:0022857">
    <property type="term" value="F:transmembrane transporter activity"/>
    <property type="evidence" value="ECO:0007669"/>
    <property type="project" value="InterPro"/>
</dbReference>
<dbReference type="Pfam" id="PF07690">
    <property type="entry name" value="MFS_1"/>
    <property type="match status" value="2"/>
</dbReference>
<dbReference type="AlphaFoldDB" id="A0A412CD31"/>
<dbReference type="RefSeq" id="WP_118036197.1">
    <property type="nucleotide sequence ID" value="NZ_QRTP01000024.1"/>
</dbReference>
<reference evidence="8 9" key="1">
    <citation type="submission" date="2018-08" db="EMBL/GenBank/DDBJ databases">
        <title>A genome reference for cultivated species of the human gut microbiota.</title>
        <authorList>
            <person name="Zou Y."/>
            <person name="Xue W."/>
            <person name="Luo G."/>
        </authorList>
    </citation>
    <scope>NUCLEOTIDE SEQUENCE [LARGE SCALE GENOMIC DNA]</scope>
    <source>
        <strain evidence="8 9">AF27-12</strain>
    </source>
</reference>
<evidence type="ECO:0000256" key="4">
    <source>
        <dbReference type="ARBA" id="ARBA00022989"/>
    </source>
</evidence>
<organism evidence="8 9">
    <name type="scientific">Megamonas rupellensis</name>
    <dbReference type="NCBI Taxonomy" id="491921"/>
    <lineage>
        <taxon>Bacteria</taxon>
        <taxon>Bacillati</taxon>
        <taxon>Bacillota</taxon>
        <taxon>Negativicutes</taxon>
        <taxon>Selenomonadales</taxon>
        <taxon>Selenomonadaceae</taxon>
        <taxon>Megamonas</taxon>
    </lineage>
</organism>
<dbReference type="Gene3D" id="1.20.1250.20">
    <property type="entry name" value="MFS general substrate transporter like domains"/>
    <property type="match status" value="2"/>
</dbReference>
<dbReference type="InterPro" id="IPR036259">
    <property type="entry name" value="MFS_trans_sf"/>
</dbReference>
<dbReference type="SUPFAM" id="SSF103473">
    <property type="entry name" value="MFS general substrate transporter"/>
    <property type="match status" value="1"/>
</dbReference>
<feature type="transmembrane region" description="Helical" evidence="6">
    <location>
        <begin position="203"/>
        <end position="222"/>
    </location>
</feature>
<accession>A0A412CD31</accession>
<name>A0A412CD31_9FIRM</name>
<protein>
    <submittedName>
        <fullName evidence="8">MFS transporter</fullName>
    </submittedName>
</protein>
<feature type="transmembrane region" description="Helical" evidence="6">
    <location>
        <begin position="361"/>
        <end position="382"/>
    </location>
</feature>
<evidence type="ECO:0000313" key="8">
    <source>
        <dbReference type="EMBL" id="RGQ80453.1"/>
    </source>
</evidence>